<comment type="similarity">
    <text evidence="11 12">Belongs to the class-I aminoacyl-tRNA synthetase family. ValS type 1 subfamily.</text>
</comment>
<evidence type="ECO:0000256" key="9">
    <source>
        <dbReference type="ARBA" id="ARBA00023146"/>
    </source>
</evidence>
<dbReference type="FunFam" id="3.90.740.10:FF:000005">
    <property type="entry name" value="Valine--tRNA ligase, mitochondrial"/>
    <property type="match status" value="1"/>
</dbReference>
<keyword evidence="5 12" id="KW-0547">Nucleotide-binding</keyword>
<evidence type="ECO:0000256" key="2">
    <source>
        <dbReference type="ARBA" id="ARBA00011245"/>
    </source>
</evidence>
<feature type="domain" description="Valyl-tRNA synthetase tRNA-binding arm" evidence="15">
    <location>
        <begin position="824"/>
        <end position="888"/>
    </location>
</feature>
<protein>
    <recommendedName>
        <fullName evidence="12">Valine--tRNA ligase</fullName>
        <ecNumber evidence="12">6.1.1.9</ecNumber>
    </recommendedName>
    <alternativeName>
        <fullName evidence="12">Valyl-tRNA synthetase</fullName>
        <shortName evidence="12">ValRS</shortName>
    </alternativeName>
</protein>
<dbReference type="SUPFAM" id="SSF52374">
    <property type="entry name" value="Nucleotidylyl transferase"/>
    <property type="match status" value="1"/>
</dbReference>
<comment type="subcellular location">
    <subcellularLocation>
        <location evidence="1 12">Cytoplasm</location>
    </subcellularLocation>
</comment>
<dbReference type="InterPro" id="IPR013155">
    <property type="entry name" value="M/V/L/I-tRNA-synth_anticd-bd"/>
</dbReference>
<dbReference type="SUPFAM" id="SSF47323">
    <property type="entry name" value="Anticodon-binding domain of a subclass of class I aminoacyl-tRNA synthetases"/>
    <property type="match status" value="1"/>
</dbReference>
<dbReference type="SUPFAM" id="SSF50677">
    <property type="entry name" value="ValRS/IleRS/LeuRS editing domain"/>
    <property type="match status" value="1"/>
</dbReference>
<evidence type="ECO:0000256" key="6">
    <source>
        <dbReference type="ARBA" id="ARBA00022840"/>
    </source>
</evidence>
<dbReference type="EC" id="6.1.1.9" evidence="12"/>
<dbReference type="Pfam" id="PF10458">
    <property type="entry name" value="Val_tRNA-synt_C"/>
    <property type="match status" value="1"/>
</dbReference>
<organism evidence="16 17">
    <name type="scientific">Butyrivibrio proteoclasticus</name>
    <dbReference type="NCBI Taxonomy" id="43305"/>
    <lineage>
        <taxon>Bacteria</taxon>
        <taxon>Bacillati</taxon>
        <taxon>Bacillota</taxon>
        <taxon>Clostridia</taxon>
        <taxon>Lachnospirales</taxon>
        <taxon>Lachnospiraceae</taxon>
        <taxon>Butyrivibrio</taxon>
    </lineage>
</organism>
<keyword evidence="3 12" id="KW-0963">Cytoplasm</keyword>
<evidence type="ECO:0000256" key="5">
    <source>
        <dbReference type="ARBA" id="ARBA00022741"/>
    </source>
</evidence>
<dbReference type="Gene3D" id="3.40.50.620">
    <property type="entry name" value="HUPs"/>
    <property type="match status" value="2"/>
</dbReference>
<feature type="domain" description="Methionyl/Valyl/Leucyl/Isoleucyl-tRNA synthetase anticodon-binding" evidence="14">
    <location>
        <begin position="616"/>
        <end position="764"/>
    </location>
</feature>
<comment type="domain">
    <text evidence="12">ValRS has two distinct active sites: one for aminoacylation and one for editing. The misactivated threonine is translocated from the active site to the editing site.</text>
</comment>
<dbReference type="InterPro" id="IPR009008">
    <property type="entry name" value="Val/Leu/Ile-tRNA-synth_edit"/>
</dbReference>
<evidence type="ECO:0000313" key="17">
    <source>
        <dbReference type="Proteomes" id="UP000182624"/>
    </source>
</evidence>
<comment type="function">
    <text evidence="12">Catalyzes the attachment of valine to tRNA(Val). As ValRS can inadvertently accommodate and process structurally similar amino acids such as threonine, to avoid such errors, it has a 'posttransfer' editing activity that hydrolyzes mischarged Thr-tRNA(Val) in a tRNA-dependent manner.</text>
</comment>
<keyword evidence="17" id="KW-1185">Reference proteome</keyword>
<dbReference type="GO" id="GO:0004832">
    <property type="term" value="F:valine-tRNA ligase activity"/>
    <property type="evidence" value="ECO:0007669"/>
    <property type="project" value="UniProtKB-UniRule"/>
</dbReference>
<dbReference type="GO" id="GO:0006438">
    <property type="term" value="P:valyl-tRNA aminoacylation"/>
    <property type="evidence" value="ECO:0007669"/>
    <property type="project" value="UniProtKB-UniRule"/>
</dbReference>
<dbReference type="FunFam" id="3.40.50.620:FF:000032">
    <property type="entry name" value="Valine--tRNA ligase"/>
    <property type="match status" value="1"/>
</dbReference>
<dbReference type="CDD" id="cd00817">
    <property type="entry name" value="ValRS_core"/>
    <property type="match status" value="1"/>
</dbReference>
<comment type="catalytic activity">
    <reaction evidence="10 12">
        <text>tRNA(Val) + L-valine + ATP = L-valyl-tRNA(Val) + AMP + diphosphate</text>
        <dbReference type="Rhea" id="RHEA:10704"/>
        <dbReference type="Rhea" id="RHEA-COMP:9672"/>
        <dbReference type="Rhea" id="RHEA-COMP:9708"/>
        <dbReference type="ChEBI" id="CHEBI:30616"/>
        <dbReference type="ChEBI" id="CHEBI:33019"/>
        <dbReference type="ChEBI" id="CHEBI:57762"/>
        <dbReference type="ChEBI" id="CHEBI:78442"/>
        <dbReference type="ChEBI" id="CHEBI:78537"/>
        <dbReference type="ChEBI" id="CHEBI:456215"/>
        <dbReference type="EC" id="6.1.1.9"/>
    </reaction>
</comment>
<dbReference type="InterPro" id="IPR037118">
    <property type="entry name" value="Val-tRNA_synth_C_sf"/>
</dbReference>
<feature type="coiled-coil region" evidence="12">
    <location>
        <begin position="822"/>
        <end position="884"/>
    </location>
</feature>
<dbReference type="InterPro" id="IPR014729">
    <property type="entry name" value="Rossmann-like_a/b/a_fold"/>
</dbReference>
<dbReference type="RefSeq" id="WP_074888067.1">
    <property type="nucleotide sequence ID" value="NZ_FOXO01000014.1"/>
</dbReference>
<gene>
    <name evidence="12" type="primary">valS</name>
    <name evidence="16" type="ORF">SAMN04487928_1147</name>
</gene>
<dbReference type="PANTHER" id="PTHR11946">
    <property type="entry name" value="VALYL-TRNA SYNTHETASES"/>
    <property type="match status" value="1"/>
</dbReference>
<keyword evidence="7 12" id="KW-0648">Protein biosynthesis</keyword>
<evidence type="ECO:0000256" key="8">
    <source>
        <dbReference type="ARBA" id="ARBA00023054"/>
    </source>
</evidence>
<dbReference type="InterPro" id="IPR033705">
    <property type="entry name" value="Anticodon_Ia_Val"/>
</dbReference>
<keyword evidence="9 12" id="KW-0030">Aminoacyl-tRNA synthetase</keyword>
<evidence type="ECO:0000256" key="11">
    <source>
        <dbReference type="ARBA" id="ARBA00060830"/>
    </source>
</evidence>
<evidence type="ECO:0000259" key="15">
    <source>
        <dbReference type="Pfam" id="PF10458"/>
    </source>
</evidence>
<evidence type="ECO:0000313" key="16">
    <source>
        <dbReference type="EMBL" id="SFP97776.1"/>
    </source>
</evidence>
<dbReference type="InterPro" id="IPR001412">
    <property type="entry name" value="aa-tRNA-synth_I_CS"/>
</dbReference>
<evidence type="ECO:0000259" key="14">
    <source>
        <dbReference type="Pfam" id="PF08264"/>
    </source>
</evidence>
<keyword evidence="8 12" id="KW-0175">Coiled coil</keyword>
<dbReference type="Proteomes" id="UP000182624">
    <property type="component" value="Unassembled WGS sequence"/>
</dbReference>
<dbReference type="HAMAP" id="MF_02004">
    <property type="entry name" value="Val_tRNA_synth_type1"/>
    <property type="match status" value="1"/>
</dbReference>
<dbReference type="EMBL" id="FOXO01000014">
    <property type="protein sequence ID" value="SFP97776.1"/>
    <property type="molecule type" value="Genomic_DNA"/>
</dbReference>
<dbReference type="InterPro" id="IPR002300">
    <property type="entry name" value="aa-tRNA-synth_Ia"/>
</dbReference>
<dbReference type="AlphaFoldDB" id="A0A1I5USR0"/>
<feature type="short sequence motif" description="'KMSKS' region" evidence="12">
    <location>
        <begin position="531"/>
        <end position="535"/>
    </location>
</feature>
<dbReference type="CDD" id="cd07962">
    <property type="entry name" value="Anticodon_Ia_Val"/>
    <property type="match status" value="1"/>
</dbReference>
<dbReference type="FunFam" id="3.40.50.620:FF:000098">
    <property type="entry name" value="Valine--tRNA ligase"/>
    <property type="match status" value="1"/>
</dbReference>
<dbReference type="InterPro" id="IPR009080">
    <property type="entry name" value="tRNAsynth_Ia_anticodon-bd"/>
</dbReference>
<evidence type="ECO:0000259" key="13">
    <source>
        <dbReference type="Pfam" id="PF00133"/>
    </source>
</evidence>
<dbReference type="Gene3D" id="1.10.730.10">
    <property type="entry name" value="Isoleucyl-tRNA Synthetase, Domain 1"/>
    <property type="match status" value="1"/>
</dbReference>
<dbReference type="NCBIfam" id="NF004349">
    <property type="entry name" value="PRK05729.1"/>
    <property type="match status" value="1"/>
</dbReference>
<comment type="subunit">
    <text evidence="2 12">Monomer.</text>
</comment>
<dbReference type="Pfam" id="PF00133">
    <property type="entry name" value="tRNA-synt_1"/>
    <property type="match status" value="1"/>
</dbReference>
<dbReference type="FunFam" id="1.10.730.10:FF:000014">
    <property type="entry name" value="Valine--tRNA ligase"/>
    <property type="match status" value="1"/>
</dbReference>
<feature type="domain" description="Aminoacyl-tRNA synthetase class Ia" evidence="13">
    <location>
        <begin position="18"/>
        <end position="569"/>
    </location>
</feature>
<evidence type="ECO:0000256" key="7">
    <source>
        <dbReference type="ARBA" id="ARBA00022917"/>
    </source>
</evidence>
<reference evidence="17" key="1">
    <citation type="submission" date="2016-10" db="EMBL/GenBank/DDBJ databases">
        <authorList>
            <person name="Varghese N."/>
            <person name="Submissions S."/>
        </authorList>
    </citation>
    <scope>NUCLEOTIDE SEQUENCE [LARGE SCALE GENOMIC DNA]</scope>
    <source>
        <strain evidence="17">P18</strain>
    </source>
</reference>
<evidence type="ECO:0000256" key="3">
    <source>
        <dbReference type="ARBA" id="ARBA00022490"/>
    </source>
</evidence>
<comment type="domain">
    <text evidence="12">The C-terminal coiled-coil domain is crucial for aminoacylation activity.</text>
</comment>
<name>A0A1I5USR0_9FIRM</name>
<feature type="short sequence motif" description="'HIGH' region" evidence="12">
    <location>
        <begin position="46"/>
        <end position="56"/>
    </location>
</feature>
<proteinExistence type="inferred from homology"/>
<evidence type="ECO:0000256" key="12">
    <source>
        <dbReference type="HAMAP-Rule" id="MF_02004"/>
    </source>
</evidence>
<dbReference type="GO" id="GO:0002161">
    <property type="term" value="F:aminoacyl-tRNA deacylase activity"/>
    <property type="evidence" value="ECO:0007669"/>
    <property type="project" value="InterPro"/>
</dbReference>
<dbReference type="eggNOG" id="COG0525">
    <property type="taxonomic scope" value="Bacteria"/>
</dbReference>
<dbReference type="Pfam" id="PF08264">
    <property type="entry name" value="Anticodon_1"/>
    <property type="match status" value="1"/>
</dbReference>
<keyword evidence="4 12" id="KW-0436">Ligase</keyword>
<dbReference type="NCBIfam" id="TIGR00422">
    <property type="entry name" value="valS"/>
    <property type="match status" value="1"/>
</dbReference>
<dbReference type="InterPro" id="IPR019499">
    <property type="entry name" value="Val-tRNA_synth_tRNA-bd"/>
</dbReference>
<evidence type="ECO:0000256" key="4">
    <source>
        <dbReference type="ARBA" id="ARBA00022598"/>
    </source>
</evidence>
<accession>A0A1I5USR0</accession>
<dbReference type="GO" id="GO:0005524">
    <property type="term" value="F:ATP binding"/>
    <property type="evidence" value="ECO:0007669"/>
    <property type="project" value="UniProtKB-UniRule"/>
</dbReference>
<dbReference type="OrthoDB" id="9810365at2"/>
<evidence type="ECO:0000256" key="1">
    <source>
        <dbReference type="ARBA" id="ARBA00004496"/>
    </source>
</evidence>
<dbReference type="InterPro" id="IPR002303">
    <property type="entry name" value="Valyl-tRNA_ligase"/>
</dbReference>
<dbReference type="FunFam" id="1.10.287.380:FF:000001">
    <property type="entry name" value="Valine--tRNA ligase"/>
    <property type="match status" value="1"/>
</dbReference>
<keyword evidence="6 12" id="KW-0067">ATP-binding</keyword>
<dbReference type="InterPro" id="IPR010978">
    <property type="entry name" value="tRNA-bd_arm"/>
</dbReference>
<dbReference type="PRINTS" id="PR00986">
    <property type="entry name" value="TRNASYNTHVAL"/>
</dbReference>
<dbReference type="Gene3D" id="1.10.287.380">
    <property type="entry name" value="Valyl-tRNA synthetase, C-terminal domain"/>
    <property type="match status" value="1"/>
</dbReference>
<dbReference type="SUPFAM" id="SSF46589">
    <property type="entry name" value="tRNA-binding arm"/>
    <property type="match status" value="1"/>
</dbReference>
<evidence type="ECO:0000256" key="10">
    <source>
        <dbReference type="ARBA" id="ARBA00047552"/>
    </source>
</evidence>
<dbReference type="PANTHER" id="PTHR11946:SF93">
    <property type="entry name" value="VALINE--TRNA LIGASE, CHLOROPLASTIC_MITOCHONDRIAL 2"/>
    <property type="match status" value="1"/>
</dbReference>
<dbReference type="PROSITE" id="PS00178">
    <property type="entry name" value="AA_TRNA_LIGASE_I"/>
    <property type="match status" value="1"/>
</dbReference>
<feature type="binding site" evidence="12">
    <location>
        <position position="534"/>
    </location>
    <ligand>
        <name>ATP</name>
        <dbReference type="ChEBI" id="CHEBI:30616"/>
    </ligand>
</feature>
<sequence>MKKELAKTYDPKGIEARLYSKWEEKKYFHAEVDETKKPFTIVIPPPNITGKLHMGHALDNTMQDILIRYKRMQGYNALWQPGTDHASIATEVKIIDTLKKEGIDKRDLGREKFLERAWEWKKEYGGTIIQQLKKLGSSCDWDRERFTMDEGCNEAVTEVFCKMHEKGYIYKGSRIVNWCPVCKTSISDAEVEYEEQAGHLWHIKYPVIDENGKVSDTEFIEFATTRPETMLGDTAVAINPDDDRYKSFKGKKVLLPIVNRELPIVEDSYVDMEFGTGVVKITPGHDPNDFEVGKRHGLEEINILNDDATINSNGGKFAGMDRYAAREAIVKELDEMGLLVKIEDYTHNVGTHDRCHTTVEPMIKAQWFVKMDELIKPAVKAVKDGEIKLIPSRMDKTYFNWTDNIRDWCISRQLWWGHRIPAYYCDDCGEVVVAKTAPTVCPKCGKTHFTQDPDTLDTWFSSALWPFETLGWPHETKELKYFFPTDVLVTGYDIIFFWVIRMIFSSYEHMGTYPFKTVLFHGLVRDSQGRKMSKSLGNGIDPLDIIDNYGADALRLTLITGNAPGNDMRFYNERVENSRNFANKVWNASRFIMMNMGEDAKSAIHQPAPEGLEPVDHWILSKFNKTVKEVTDNMDHFELGIAVQKVYDFIWDEFCDWYIEMVKPRLYNSDNKQSHEAALWTLQTVLIGALKLLHPYMPFITEEIFCTMQDEEESIMISDWPVYKDEWNFADDEKAIETIKEAVRGIRNVRTQMNVAPSRRAKVFVVSESSEVLDIFKTGKLFFESLAYASESVCQKDKTGIADDAVSVVLADATVYIPFSDLVDISAEIERLTKEQKKLEGELKRSQNMLSNEKFLSKAPAEKIAEEKEKQQKYQQTYDQITERLKQLSK</sequence>
<dbReference type="GO" id="GO:0005829">
    <property type="term" value="C:cytosol"/>
    <property type="evidence" value="ECO:0007669"/>
    <property type="project" value="TreeGrafter"/>
</dbReference>